<dbReference type="InterPro" id="IPR029058">
    <property type="entry name" value="AB_hydrolase_fold"/>
</dbReference>
<evidence type="ECO:0000313" key="2">
    <source>
        <dbReference type="Proteomes" id="UP001455384"/>
    </source>
</evidence>
<sequence length="51" mass="6152">MSQILSVHYTFHLINLRGLGRSDDQTDEYTYNMEDAIHYLESIRESLWFNK</sequence>
<protein>
    <submittedName>
        <fullName evidence="1">Uncharacterized protein</fullName>
    </submittedName>
</protein>
<accession>A0ABZ3CMD5</accession>
<gene>
    <name evidence="1" type="ORF">RQP18_06225</name>
</gene>
<dbReference type="EMBL" id="CP138333">
    <property type="protein sequence ID" value="WZX30788.1"/>
    <property type="molecule type" value="Genomic_DNA"/>
</dbReference>
<evidence type="ECO:0000313" key="1">
    <source>
        <dbReference type="EMBL" id="WZX30788.1"/>
    </source>
</evidence>
<dbReference type="SUPFAM" id="SSF53474">
    <property type="entry name" value="alpha/beta-Hydrolases"/>
    <property type="match status" value="1"/>
</dbReference>
<keyword evidence="2" id="KW-1185">Reference proteome</keyword>
<organism evidence="1 2">
    <name type="scientific">Salinicoccus bachuensis</name>
    <dbReference type="NCBI Taxonomy" id="3136731"/>
    <lineage>
        <taxon>Bacteria</taxon>
        <taxon>Bacillati</taxon>
        <taxon>Bacillota</taxon>
        <taxon>Bacilli</taxon>
        <taxon>Bacillales</taxon>
        <taxon>Staphylococcaceae</taxon>
        <taxon>Salinicoccus</taxon>
    </lineage>
</organism>
<proteinExistence type="predicted"/>
<name>A0ABZ3CMD5_9STAP</name>
<dbReference type="Proteomes" id="UP001455384">
    <property type="component" value="Chromosome"/>
</dbReference>
<reference evidence="2" key="1">
    <citation type="submission" date="2023-10" db="EMBL/GenBank/DDBJ databases">
        <title>Genome analysis and identification of Salinococcus sp. Bachu38 nov., a PGPR from the rhizosphere of Tamarix.</title>
        <authorList>
            <person name="Liang Z."/>
            <person name="Zhang X."/>
            <person name="Jia J."/>
            <person name="Chen X."/>
            <person name="Wang Y."/>
            <person name="Wang Q."/>
            <person name="Wang R."/>
        </authorList>
    </citation>
    <scope>NUCLEOTIDE SEQUENCE [LARGE SCALE GENOMIC DNA]</scope>
    <source>
        <strain evidence="2">Bachu38</strain>
    </source>
</reference>
<dbReference type="RefSeq" id="WP_342389296.1">
    <property type="nucleotide sequence ID" value="NZ_CP138333.2"/>
</dbReference>